<feature type="domain" description="Chalcone isomerase" evidence="2">
    <location>
        <begin position="29"/>
        <end position="164"/>
    </location>
</feature>
<dbReference type="GO" id="GO:0016872">
    <property type="term" value="F:intramolecular lyase activity"/>
    <property type="evidence" value="ECO:0007669"/>
    <property type="project" value="InterPro"/>
</dbReference>
<feature type="chain" id="PRO_5021006350" description="Chalcone isomerase domain-containing protein" evidence="1">
    <location>
        <begin position="28"/>
        <end position="178"/>
    </location>
</feature>
<evidence type="ECO:0000313" key="4">
    <source>
        <dbReference type="Proteomes" id="UP000309215"/>
    </source>
</evidence>
<sequence length="178" mass="19689">MQLRRRQLPLFLSILAALFLFGGSAFAEDWKLTGSGIRVKTVVLVDVNVYQISHFIKGAVEKSKKAVIDADIDKKFEWTMKRDVDHEKVVQTLRDAFAMNGYADKGKIDKFLAAFSRELKENSKITIVYDAAKKATTVSVGGGGSATVDGVDFMKGVWAIWFGKIDQPKLGDALISKL</sequence>
<name>A0A4U1J0F3_9BACT</name>
<dbReference type="RefSeq" id="WP_136933380.1">
    <property type="nucleotide sequence ID" value="NZ_SSMQ01000047.1"/>
</dbReference>
<dbReference type="Gene3D" id="3.50.70.10">
    <property type="match status" value="1"/>
</dbReference>
<dbReference type="InterPro" id="IPR036298">
    <property type="entry name" value="Chalcone_isomerase_sf"/>
</dbReference>
<protein>
    <recommendedName>
        <fullName evidence="2">Chalcone isomerase domain-containing protein</fullName>
    </recommendedName>
</protein>
<evidence type="ECO:0000259" key="2">
    <source>
        <dbReference type="Pfam" id="PF16036"/>
    </source>
</evidence>
<reference evidence="3 4" key="1">
    <citation type="submission" date="2019-04" db="EMBL/GenBank/DDBJ databases">
        <authorList>
            <person name="Li Y."/>
            <person name="Wang J."/>
        </authorList>
    </citation>
    <scope>NUCLEOTIDE SEQUENCE [LARGE SCALE GENOMIC DNA]</scope>
    <source>
        <strain evidence="3 4">DSM 14668</strain>
    </source>
</reference>
<dbReference type="InterPro" id="IPR016087">
    <property type="entry name" value="Chalcone_isomerase"/>
</dbReference>
<proteinExistence type="predicted"/>
<gene>
    <name evidence="3" type="ORF">E8A74_34755</name>
</gene>
<organism evidence="3 4">
    <name type="scientific">Polyangium fumosum</name>
    <dbReference type="NCBI Taxonomy" id="889272"/>
    <lineage>
        <taxon>Bacteria</taxon>
        <taxon>Pseudomonadati</taxon>
        <taxon>Myxococcota</taxon>
        <taxon>Polyangia</taxon>
        <taxon>Polyangiales</taxon>
        <taxon>Polyangiaceae</taxon>
        <taxon>Polyangium</taxon>
    </lineage>
</organism>
<evidence type="ECO:0000313" key="3">
    <source>
        <dbReference type="EMBL" id="TKD00452.1"/>
    </source>
</evidence>
<accession>A0A4U1J0F3</accession>
<comment type="caution">
    <text evidence="3">The sequence shown here is derived from an EMBL/GenBank/DDBJ whole genome shotgun (WGS) entry which is preliminary data.</text>
</comment>
<dbReference type="AlphaFoldDB" id="A0A4U1J0F3"/>
<dbReference type="SUPFAM" id="SSF54626">
    <property type="entry name" value="Chalcone isomerase"/>
    <property type="match status" value="1"/>
</dbReference>
<feature type="signal peptide" evidence="1">
    <location>
        <begin position="1"/>
        <end position="27"/>
    </location>
</feature>
<dbReference type="OrthoDB" id="5510754at2"/>
<dbReference type="EMBL" id="SSMQ01000047">
    <property type="protein sequence ID" value="TKD00452.1"/>
    <property type="molecule type" value="Genomic_DNA"/>
</dbReference>
<evidence type="ECO:0000256" key="1">
    <source>
        <dbReference type="SAM" id="SignalP"/>
    </source>
</evidence>
<dbReference type="InterPro" id="IPR016088">
    <property type="entry name" value="Chalcone_isomerase_3-sand"/>
</dbReference>
<dbReference type="Proteomes" id="UP000309215">
    <property type="component" value="Unassembled WGS sequence"/>
</dbReference>
<keyword evidence="1" id="KW-0732">Signal</keyword>
<keyword evidence="4" id="KW-1185">Reference proteome</keyword>
<dbReference type="Pfam" id="PF16036">
    <property type="entry name" value="Chalcone_3"/>
    <property type="match status" value="1"/>
</dbReference>